<sequence length="284" mass="32547">MSYCYTRARKRTKEAIKSALTLKGASKKETDVESLTDAETLAESVKPPAVYNKYGKDKKHKKDDESCQPATHYGHGQYSTPSGYHTERTSRSRVLVDTLSSIMCVPETPSDRFQDSDYYLDLFYRGQTLPRQPTAPANLFSWYAEEQDDTTETDSDLDSFPASILPEDPVDGPFGAPYETYAWSEADHAHYSYDEEEQMQDRELSEPAHVHVEQEHDEPDWETDWETDPTIIRRPLTIDEFRHDLPEDDLATRWAQLLYIFFGLIVLLSLILSSVGALRLDAFL</sequence>
<feature type="transmembrane region" description="Helical" evidence="2">
    <location>
        <begin position="257"/>
        <end position="278"/>
    </location>
</feature>
<name>S3BXW5_OPHP1</name>
<keyword evidence="4" id="KW-1185">Reference proteome</keyword>
<evidence type="ECO:0000313" key="4">
    <source>
        <dbReference type="Proteomes" id="UP000016923"/>
    </source>
</evidence>
<protein>
    <submittedName>
        <fullName evidence="3">Uncharacterized protein</fullName>
    </submittedName>
</protein>
<dbReference type="Proteomes" id="UP000016923">
    <property type="component" value="Unassembled WGS sequence"/>
</dbReference>
<evidence type="ECO:0000256" key="1">
    <source>
        <dbReference type="SAM" id="MobiDB-lite"/>
    </source>
</evidence>
<organism evidence="3 4">
    <name type="scientific">Ophiostoma piceae (strain UAMH 11346)</name>
    <name type="common">Sap stain fungus</name>
    <dbReference type="NCBI Taxonomy" id="1262450"/>
    <lineage>
        <taxon>Eukaryota</taxon>
        <taxon>Fungi</taxon>
        <taxon>Dikarya</taxon>
        <taxon>Ascomycota</taxon>
        <taxon>Pezizomycotina</taxon>
        <taxon>Sordariomycetes</taxon>
        <taxon>Sordariomycetidae</taxon>
        <taxon>Ophiostomatales</taxon>
        <taxon>Ophiostomataceae</taxon>
        <taxon>Ophiostoma</taxon>
    </lineage>
</organism>
<dbReference type="EMBL" id="KE148156">
    <property type="protein sequence ID" value="EPE05392.1"/>
    <property type="molecule type" value="Genomic_DNA"/>
</dbReference>
<dbReference type="HOGENOM" id="CLU_980383_0_0_1"/>
<feature type="region of interest" description="Disordered" evidence="1">
    <location>
        <begin position="49"/>
        <end position="88"/>
    </location>
</feature>
<accession>S3BXW5</accession>
<keyword evidence="2" id="KW-0472">Membrane</keyword>
<keyword evidence="2" id="KW-0812">Transmembrane</keyword>
<reference evidence="3 4" key="1">
    <citation type="journal article" date="2013" name="BMC Genomics">
        <title>The genome and transcriptome of the pine saprophyte Ophiostoma piceae, and a comparison with the bark beetle-associated pine pathogen Grosmannia clavigera.</title>
        <authorList>
            <person name="Haridas S."/>
            <person name="Wang Y."/>
            <person name="Lim L."/>
            <person name="Massoumi Alamouti S."/>
            <person name="Jackman S."/>
            <person name="Docking R."/>
            <person name="Robertson G."/>
            <person name="Birol I."/>
            <person name="Bohlmann J."/>
            <person name="Breuil C."/>
        </authorList>
    </citation>
    <scope>NUCLEOTIDE SEQUENCE [LARGE SCALE GENOMIC DNA]</scope>
    <source>
        <strain evidence="3 4">UAMH 11346</strain>
    </source>
</reference>
<gene>
    <name evidence="3" type="ORF">F503_02131</name>
</gene>
<evidence type="ECO:0000313" key="3">
    <source>
        <dbReference type="EMBL" id="EPE05392.1"/>
    </source>
</evidence>
<keyword evidence="2" id="KW-1133">Transmembrane helix</keyword>
<dbReference type="VEuPathDB" id="FungiDB:F503_02131"/>
<dbReference type="AlphaFoldDB" id="S3BXW5"/>
<proteinExistence type="predicted"/>
<evidence type="ECO:0000256" key="2">
    <source>
        <dbReference type="SAM" id="Phobius"/>
    </source>
</evidence>